<evidence type="ECO:0000256" key="2">
    <source>
        <dbReference type="SAM" id="Phobius"/>
    </source>
</evidence>
<feature type="transmembrane region" description="Helical" evidence="2">
    <location>
        <begin position="34"/>
        <end position="54"/>
    </location>
</feature>
<evidence type="ECO:0000313" key="4">
    <source>
        <dbReference type="Proteomes" id="UP000465866"/>
    </source>
</evidence>
<keyword evidence="2" id="KW-1133">Transmembrane helix</keyword>
<evidence type="ECO:0008006" key="5">
    <source>
        <dbReference type="Google" id="ProtNLM"/>
    </source>
</evidence>
<keyword evidence="4" id="KW-1185">Reference proteome</keyword>
<keyword evidence="2" id="KW-0812">Transmembrane</keyword>
<proteinExistence type="predicted"/>
<dbReference type="KEGG" id="mcoo:MCOO_32670"/>
<gene>
    <name evidence="3" type="ORF">MCOO_32670</name>
</gene>
<reference evidence="3 4" key="1">
    <citation type="journal article" date="2019" name="Emerg. Microbes Infect.">
        <title>Comprehensive subspecies identification of 175 nontuberculous mycobacteria species based on 7547 genomic profiles.</title>
        <authorList>
            <person name="Matsumoto Y."/>
            <person name="Kinjo T."/>
            <person name="Motooka D."/>
            <person name="Nabeya D."/>
            <person name="Jung N."/>
            <person name="Uechi K."/>
            <person name="Horii T."/>
            <person name="Iida T."/>
            <person name="Fujita J."/>
            <person name="Nakamura S."/>
        </authorList>
    </citation>
    <scope>NUCLEOTIDE SEQUENCE [LARGE SCALE GENOMIC DNA]</scope>
    <source>
        <strain evidence="3 4">JCM 12404</strain>
    </source>
</reference>
<accession>A0A7I7L120</accession>
<dbReference type="AlphaFoldDB" id="A0A7I7L120"/>
<dbReference type="Proteomes" id="UP000465866">
    <property type="component" value="Chromosome"/>
</dbReference>
<protein>
    <recommendedName>
        <fullName evidence="5">Alanine and proline rich membrane protein</fullName>
    </recommendedName>
</protein>
<sequence>MTDLSPAEDYAADAGPQATSHRRARIPDAKPNGWTAAALTLAVLATALAIAAWFNPLHRPPHFSGQQTADAKSAVCQAYTVVCQSVITNTHLGNPAPNDPVGELAIAVNARLALLGGGAFLTNRLAAQPATPADLSTAITAMISTLEELGNGYLAGTGSTLDPLRHTLDDQMTELNRLCS</sequence>
<dbReference type="EMBL" id="AP022569">
    <property type="protein sequence ID" value="BBX47252.1"/>
    <property type="molecule type" value="Genomic_DNA"/>
</dbReference>
<name>A0A7I7L120_9MYCO</name>
<evidence type="ECO:0000313" key="3">
    <source>
        <dbReference type="EMBL" id="BBX47252.1"/>
    </source>
</evidence>
<evidence type="ECO:0000256" key="1">
    <source>
        <dbReference type="SAM" id="MobiDB-lite"/>
    </source>
</evidence>
<organism evidence="3 4">
    <name type="scientific">Mycobacterium cookii</name>
    <dbReference type="NCBI Taxonomy" id="1775"/>
    <lineage>
        <taxon>Bacteria</taxon>
        <taxon>Bacillati</taxon>
        <taxon>Actinomycetota</taxon>
        <taxon>Actinomycetes</taxon>
        <taxon>Mycobacteriales</taxon>
        <taxon>Mycobacteriaceae</taxon>
        <taxon>Mycobacterium</taxon>
    </lineage>
</organism>
<feature type="region of interest" description="Disordered" evidence="1">
    <location>
        <begin position="1"/>
        <end position="27"/>
    </location>
</feature>
<dbReference type="RefSeq" id="WP_163777717.1">
    <property type="nucleotide sequence ID" value="NZ_AP022569.1"/>
</dbReference>
<keyword evidence="2" id="KW-0472">Membrane</keyword>